<sequence>MAADKQLHGKESFGSCGGDAVLFGNVPSIPVGGCSFVRVFLSVFNQRVRPSIECIHIGLLKQLLLLFPLQNCNKLCVTALSYGCCTSFYLVSVSEANQSQNHCQCQPPNLVRVENHVRNIILRLNLSGCWFLKIGAS</sequence>
<dbReference type="AlphaFoldDB" id="A0A0A9AVB1"/>
<accession>A0A0A9AVB1</accession>
<proteinExistence type="predicted"/>
<reference evidence="1" key="1">
    <citation type="submission" date="2014-09" db="EMBL/GenBank/DDBJ databases">
        <authorList>
            <person name="Magalhaes I.L.F."/>
            <person name="Oliveira U."/>
            <person name="Santos F.R."/>
            <person name="Vidigal T.H.D.A."/>
            <person name="Brescovit A.D."/>
            <person name="Santos A.J."/>
        </authorList>
    </citation>
    <scope>NUCLEOTIDE SEQUENCE</scope>
    <source>
        <tissue evidence="1">Shoot tissue taken approximately 20 cm above the soil surface</tissue>
    </source>
</reference>
<organism evidence="1">
    <name type="scientific">Arundo donax</name>
    <name type="common">Giant reed</name>
    <name type="synonym">Donax arundinaceus</name>
    <dbReference type="NCBI Taxonomy" id="35708"/>
    <lineage>
        <taxon>Eukaryota</taxon>
        <taxon>Viridiplantae</taxon>
        <taxon>Streptophyta</taxon>
        <taxon>Embryophyta</taxon>
        <taxon>Tracheophyta</taxon>
        <taxon>Spermatophyta</taxon>
        <taxon>Magnoliopsida</taxon>
        <taxon>Liliopsida</taxon>
        <taxon>Poales</taxon>
        <taxon>Poaceae</taxon>
        <taxon>PACMAD clade</taxon>
        <taxon>Arundinoideae</taxon>
        <taxon>Arundineae</taxon>
        <taxon>Arundo</taxon>
    </lineage>
</organism>
<name>A0A0A9AVB1_ARUDO</name>
<protein>
    <submittedName>
        <fullName evidence="1">Uncharacterized protein</fullName>
    </submittedName>
</protein>
<evidence type="ECO:0000313" key="1">
    <source>
        <dbReference type="EMBL" id="JAD52860.1"/>
    </source>
</evidence>
<dbReference type="EMBL" id="GBRH01245035">
    <property type="protein sequence ID" value="JAD52860.1"/>
    <property type="molecule type" value="Transcribed_RNA"/>
</dbReference>
<reference evidence="1" key="2">
    <citation type="journal article" date="2015" name="Data Brief">
        <title>Shoot transcriptome of the giant reed, Arundo donax.</title>
        <authorList>
            <person name="Barrero R.A."/>
            <person name="Guerrero F.D."/>
            <person name="Moolhuijzen P."/>
            <person name="Goolsby J.A."/>
            <person name="Tidwell J."/>
            <person name="Bellgard S.E."/>
            <person name="Bellgard M.I."/>
        </authorList>
    </citation>
    <scope>NUCLEOTIDE SEQUENCE</scope>
    <source>
        <tissue evidence="1">Shoot tissue taken approximately 20 cm above the soil surface</tissue>
    </source>
</reference>